<evidence type="ECO:0000256" key="11">
    <source>
        <dbReference type="ARBA" id="ARBA00034617"/>
    </source>
</evidence>
<feature type="domain" description="UvrD-like helicase C-terminal" evidence="16">
    <location>
        <begin position="497"/>
        <end position="737"/>
    </location>
</feature>
<evidence type="ECO:0000256" key="12">
    <source>
        <dbReference type="ARBA" id="ARBA00034808"/>
    </source>
</evidence>
<feature type="domain" description="UvrD-like helicase ATP-binding" evidence="15">
    <location>
        <begin position="1"/>
        <end position="472"/>
    </location>
</feature>
<dbReference type="Proteomes" id="UP000184240">
    <property type="component" value="Unassembled WGS sequence"/>
</dbReference>
<evidence type="ECO:0000313" key="18">
    <source>
        <dbReference type="EMBL" id="SHH81474.1"/>
    </source>
</evidence>
<comment type="catalytic activity">
    <reaction evidence="13">
        <text>ATP + H2O = ADP + phosphate + H(+)</text>
        <dbReference type="Rhea" id="RHEA:13065"/>
        <dbReference type="ChEBI" id="CHEBI:15377"/>
        <dbReference type="ChEBI" id="CHEBI:15378"/>
        <dbReference type="ChEBI" id="CHEBI:30616"/>
        <dbReference type="ChEBI" id="CHEBI:43474"/>
        <dbReference type="ChEBI" id="CHEBI:456216"/>
        <dbReference type="EC" id="5.6.2.4"/>
    </reaction>
</comment>
<dbReference type="PANTHER" id="PTHR11070">
    <property type="entry name" value="UVRD / RECB / PCRA DNA HELICASE FAMILY MEMBER"/>
    <property type="match status" value="1"/>
</dbReference>
<organism evidence="18 19">
    <name type="scientific">Leeuwenhoekiella palythoae</name>
    <dbReference type="NCBI Taxonomy" id="573501"/>
    <lineage>
        <taxon>Bacteria</taxon>
        <taxon>Pseudomonadati</taxon>
        <taxon>Bacteroidota</taxon>
        <taxon>Flavobacteriia</taxon>
        <taxon>Flavobacteriales</taxon>
        <taxon>Flavobacteriaceae</taxon>
        <taxon>Leeuwenhoekiella</taxon>
    </lineage>
</organism>
<reference evidence="18" key="1">
    <citation type="submission" date="2016-11" db="EMBL/GenBank/DDBJ databases">
        <authorList>
            <person name="Jaros S."/>
            <person name="Januszkiewicz K."/>
            <person name="Wedrychowicz H."/>
        </authorList>
    </citation>
    <scope>NUCLEOTIDE SEQUENCE [LARGE SCALE GENOMIC DNA]</scope>
    <source>
        <strain evidence="18">DSM 19859</strain>
    </source>
</reference>
<dbReference type="InterPro" id="IPR014016">
    <property type="entry name" value="UvrD-like_ATP-bd"/>
</dbReference>
<evidence type="ECO:0000256" key="14">
    <source>
        <dbReference type="PROSITE-ProRule" id="PRU00560"/>
    </source>
</evidence>
<dbReference type="GO" id="GO:0004527">
    <property type="term" value="F:exonuclease activity"/>
    <property type="evidence" value="ECO:0007669"/>
    <property type="project" value="UniProtKB-KW"/>
</dbReference>
<dbReference type="Pfam" id="PF13361">
    <property type="entry name" value="UvrD_C"/>
    <property type="match status" value="2"/>
</dbReference>
<evidence type="ECO:0000259" key="15">
    <source>
        <dbReference type="PROSITE" id="PS51198"/>
    </source>
</evidence>
<keyword evidence="3" id="KW-0227">DNA damage</keyword>
<dbReference type="Proteomes" id="UP000290037">
    <property type="component" value="Unassembled WGS sequence"/>
</dbReference>
<dbReference type="EMBL" id="FQXT01000002">
    <property type="protein sequence ID" value="SHH81474.1"/>
    <property type="molecule type" value="Genomic_DNA"/>
</dbReference>
<dbReference type="EMBL" id="QOVN01000001">
    <property type="protein sequence ID" value="RXG31161.1"/>
    <property type="molecule type" value="Genomic_DNA"/>
</dbReference>
<evidence type="ECO:0000256" key="3">
    <source>
        <dbReference type="ARBA" id="ARBA00022763"/>
    </source>
</evidence>
<keyword evidence="6 18" id="KW-0269">Exonuclease</keyword>
<evidence type="ECO:0000259" key="16">
    <source>
        <dbReference type="PROSITE" id="PS51217"/>
    </source>
</evidence>
<dbReference type="GO" id="GO:0000725">
    <property type="term" value="P:recombinational repair"/>
    <property type="evidence" value="ECO:0007669"/>
    <property type="project" value="TreeGrafter"/>
</dbReference>
<accession>A0A1M5W2M7</accession>
<protein>
    <recommendedName>
        <fullName evidence="12">DNA 3'-5' helicase</fullName>
        <ecNumber evidence="12">5.6.2.4</ecNumber>
    </recommendedName>
</protein>
<dbReference type="GO" id="GO:0005829">
    <property type="term" value="C:cytosol"/>
    <property type="evidence" value="ECO:0007669"/>
    <property type="project" value="TreeGrafter"/>
</dbReference>
<dbReference type="InterPro" id="IPR027417">
    <property type="entry name" value="P-loop_NTPase"/>
</dbReference>
<evidence type="ECO:0000256" key="1">
    <source>
        <dbReference type="ARBA" id="ARBA00022722"/>
    </source>
</evidence>
<evidence type="ECO:0000313" key="19">
    <source>
        <dbReference type="Proteomes" id="UP000184240"/>
    </source>
</evidence>
<keyword evidence="20" id="KW-1185">Reference proteome</keyword>
<keyword evidence="8" id="KW-0238">DNA-binding</keyword>
<evidence type="ECO:0000256" key="13">
    <source>
        <dbReference type="ARBA" id="ARBA00048988"/>
    </source>
</evidence>
<dbReference type="Gene3D" id="3.40.50.300">
    <property type="entry name" value="P-loop containing nucleotide triphosphate hydrolases"/>
    <property type="match status" value="3"/>
</dbReference>
<keyword evidence="10" id="KW-0413">Isomerase</keyword>
<sequence>MQDHHSISVYNASAGAGKTFALVKNYLTILFSSKNDFKYRRILAITFTNKAVAEMKLRIIENLEAFAQSDEQIEEDAMFNAIVEATGLAPGEIQLKAKRILKHIVQDYASFDVVTIDNFTHRIIRTFAYDLKIPQNFEVELNTQDILEQAVDNLIDKAGRDQLITNVLLDFAFEKIDNDKSWDISRDFYEISKLLLSENDREYLKKIQSRSLEDFAALKKHFNTSRNEKSKVIVDKAQRLLQFIAENQLEHAHFTRKYLPNALSKIAEADFNVNFDTKWVQNLGQEPLYTKTQKEGIKAILDQIAPEITLQFNAIKALILQLKLEDELYKKITPLSVLQSIQQEVEKIKSENNLVLISDFNELIHKNIANQPTPFIYERLGERYENYFIDEFQDTSVLQWSNIVPLIDNAVSTAQTETLANSLMIVGDPKQAIYRWRGGEAEQFISLSKNENNPFQNQDKKTITLPHNYRSYDQVIDFNNSFFTQVANNFAYPEYKELYLSGNSQKHNHRKGGYVSINFIEADKAEEAKPLYLDEVVKTVNSCVENGFQLHELCILVRRNAEGIEIAQRLQEETIPVISSESLLLKQSPQVQFIVDVLHYTVEPNSRAISIKILTYLAENYFDLADSHTFYKNHLESNGPTLFNQIFPDTSRFDFEQCALLPIYESAEYIIRAFDLHQKGGAYLQFFLDAVYDFSQKHSGGIPEFITWWDRKQDKLSISTPPASQAVQIMTIHKSKGLEFPVVIYPFAHTELYDNRSDSYNWYLPEPEEFLGFEALLIGQKAELTSYNEQTAMLYEYKRMQQQLDTINVLYVALTRSVEQLHIITKTSKTKGEPKNFSDLFIQFLEQQQLFDSNQNVYTFGSASRVSQPKRLKQDAAFLDLISTAKEDHNLAIVTQAEALWDFERKEAITFGNIIHELMADIKSEADIEIAIKRALTRGMIENDQKETLQAQLHRLISDLKAHGFFDNRHTVLNERAIHLEGQMIRPDRVEIDKDNNVWLLDYKTGSPNVSHKDQLELYVKSLQKMGLHIKKKAIIYLNAPESVVLI</sequence>
<dbReference type="GO" id="GO:0005524">
    <property type="term" value="F:ATP binding"/>
    <property type="evidence" value="ECO:0007669"/>
    <property type="project" value="UniProtKB-UniRule"/>
</dbReference>
<dbReference type="STRING" id="573501.SAMN04487999_1008"/>
<dbReference type="PROSITE" id="PS51198">
    <property type="entry name" value="UVRD_HELICASE_ATP_BIND"/>
    <property type="match status" value="1"/>
</dbReference>
<dbReference type="Gene3D" id="3.90.320.10">
    <property type="match status" value="1"/>
</dbReference>
<keyword evidence="9" id="KW-0234">DNA repair</keyword>
<dbReference type="PANTHER" id="PTHR11070:SF67">
    <property type="entry name" value="DNA 3'-5' HELICASE"/>
    <property type="match status" value="1"/>
</dbReference>
<keyword evidence="2 14" id="KW-0547">Nucleotide-binding</keyword>
<dbReference type="GO" id="GO:0043138">
    <property type="term" value="F:3'-5' DNA helicase activity"/>
    <property type="evidence" value="ECO:0007669"/>
    <property type="project" value="UniProtKB-EC"/>
</dbReference>
<keyword evidence="1" id="KW-0540">Nuclease</keyword>
<dbReference type="Pfam" id="PF00580">
    <property type="entry name" value="UvrD-helicase"/>
    <property type="match status" value="1"/>
</dbReference>
<evidence type="ECO:0000256" key="5">
    <source>
        <dbReference type="ARBA" id="ARBA00022806"/>
    </source>
</evidence>
<reference evidence="17 20" key="3">
    <citation type="submission" date="2018-07" db="EMBL/GenBank/DDBJ databases">
        <title>Leeuwenhoekiella genomics.</title>
        <authorList>
            <person name="Tahon G."/>
            <person name="Willems A."/>
        </authorList>
    </citation>
    <scope>NUCLEOTIDE SEQUENCE [LARGE SCALE GENOMIC DNA]</scope>
    <source>
        <strain evidence="17 20">LMG 24856</strain>
    </source>
</reference>
<dbReference type="InterPro" id="IPR014017">
    <property type="entry name" value="DNA_helicase_UvrD-like_C"/>
</dbReference>
<dbReference type="SUPFAM" id="SSF52540">
    <property type="entry name" value="P-loop containing nucleoside triphosphate hydrolases"/>
    <property type="match status" value="1"/>
</dbReference>
<keyword evidence="7 14" id="KW-0067">ATP-binding</keyword>
<evidence type="ECO:0000313" key="17">
    <source>
        <dbReference type="EMBL" id="RXG31161.1"/>
    </source>
</evidence>
<dbReference type="PROSITE" id="PS51217">
    <property type="entry name" value="UVRD_HELICASE_CTER"/>
    <property type="match status" value="1"/>
</dbReference>
<dbReference type="InterPro" id="IPR038726">
    <property type="entry name" value="PDDEXK_AddAB-type"/>
</dbReference>
<reference evidence="19" key="2">
    <citation type="submission" date="2016-11" db="EMBL/GenBank/DDBJ databases">
        <authorList>
            <person name="Varghese N."/>
            <person name="Submissions S."/>
        </authorList>
    </citation>
    <scope>NUCLEOTIDE SEQUENCE [LARGE SCALE GENOMIC DNA]</scope>
    <source>
        <strain evidence="19">DSM 19859</strain>
    </source>
</reference>
<dbReference type="RefSeq" id="WP_072981023.1">
    <property type="nucleotide sequence ID" value="NZ_FQXT01000002.1"/>
</dbReference>
<evidence type="ECO:0000256" key="9">
    <source>
        <dbReference type="ARBA" id="ARBA00023204"/>
    </source>
</evidence>
<evidence type="ECO:0000256" key="7">
    <source>
        <dbReference type="ARBA" id="ARBA00022840"/>
    </source>
</evidence>
<evidence type="ECO:0000313" key="20">
    <source>
        <dbReference type="Proteomes" id="UP000290037"/>
    </source>
</evidence>
<dbReference type="Gene3D" id="1.10.3170.10">
    <property type="entry name" value="Recbcd, chain B, domain 2"/>
    <property type="match status" value="1"/>
</dbReference>
<dbReference type="AlphaFoldDB" id="A0A1M5W2M7"/>
<feature type="binding site" evidence="14">
    <location>
        <begin position="12"/>
        <end position="19"/>
    </location>
    <ligand>
        <name>ATP</name>
        <dbReference type="ChEBI" id="CHEBI:30616"/>
    </ligand>
</feature>
<evidence type="ECO:0000256" key="6">
    <source>
        <dbReference type="ARBA" id="ARBA00022839"/>
    </source>
</evidence>
<evidence type="ECO:0000256" key="8">
    <source>
        <dbReference type="ARBA" id="ARBA00023125"/>
    </source>
</evidence>
<dbReference type="InterPro" id="IPR011604">
    <property type="entry name" value="PDDEXK-like_dom_sf"/>
</dbReference>
<dbReference type="Pfam" id="PF12705">
    <property type="entry name" value="PDDEXK_1"/>
    <property type="match status" value="1"/>
</dbReference>
<evidence type="ECO:0000256" key="4">
    <source>
        <dbReference type="ARBA" id="ARBA00022801"/>
    </source>
</evidence>
<keyword evidence="5 14" id="KW-0347">Helicase</keyword>
<dbReference type="OrthoDB" id="9810135at2"/>
<dbReference type="EC" id="5.6.2.4" evidence="12"/>
<keyword evidence="4 14" id="KW-0378">Hydrolase</keyword>
<evidence type="ECO:0000256" key="10">
    <source>
        <dbReference type="ARBA" id="ARBA00023235"/>
    </source>
</evidence>
<comment type="catalytic activity">
    <reaction evidence="11">
        <text>Couples ATP hydrolysis with the unwinding of duplex DNA by translocating in the 3'-5' direction.</text>
        <dbReference type="EC" id="5.6.2.4"/>
    </reaction>
</comment>
<name>A0A1M5W2M7_9FLAO</name>
<proteinExistence type="predicted"/>
<evidence type="ECO:0000256" key="2">
    <source>
        <dbReference type="ARBA" id="ARBA00022741"/>
    </source>
</evidence>
<dbReference type="GO" id="GO:0003677">
    <property type="term" value="F:DNA binding"/>
    <property type="evidence" value="ECO:0007669"/>
    <property type="project" value="UniProtKB-KW"/>
</dbReference>
<gene>
    <name evidence="17" type="ORF">DSM01_301</name>
    <name evidence="18" type="ORF">SAMN04487999_1008</name>
</gene>
<dbReference type="InterPro" id="IPR000212">
    <property type="entry name" value="DNA_helicase_UvrD/REP"/>
</dbReference>